<proteinExistence type="predicted"/>
<evidence type="ECO:0000313" key="4">
    <source>
        <dbReference type="Proteomes" id="UP000023152"/>
    </source>
</evidence>
<keyword evidence="2" id="KW-0472">Membrane</keyword>
<keyword evidence="4" id="KW-1185">Reference proteome</keyword>
<dbReference type="EMBL" id="ASPP01014256">
    <property type="protein sequence ID" value="ETO18914.1"/>
    <property type="molecule type" value="Genomic_DNA"/>
</dbReference>
<evidence type="ECO:0000256" key="2">
    <source>
        <dbReference type="SAM" id="Phobius"/>
    </source>
</evidence>
<gene>
    <name evidence="3" type="ORF">RFI_18327</name>
</gene>
<accession>X6MZM3</accession>
<dbReference type="Proteomes" id="UP000023152">
    <property type="component" value="Unassembled WGS sequence"/>
</dbReference>
<evidence type="ECO:0000256" key="1">
    <source>
        <dbReference type="SAM" id="MobiDB-lite"/>
    </source>
</evidence>
<organism evidence="3 4">
    <name type="scientific">Reticulomyxa filosa</name>
    <dbReference type="NCBI Taxonomy" id="46433"/>
    <lineage>
        <taxon>Eukaryota</taxon>
        <taxon>Sar</taxon>
        <taxon>Rhizaria</taxon>
        <taxon>Retaria</taxon>
        <taxon>Foraminifera</taxon>
        <taxon>Monothalamids</taxon>
        <taxon>Reticulomyxidae</taxon>
        <taxon>Reticulomyxa</taxon>
    </lineage>
</organism>
<evidence type="ECO:0000313" key="3">
    <source>
        <dbReference type="EMBL" id="ETO18914.1"/>
    </source>
</evidence>
<feature type="non-terminal residue" evidence="3">
    <location>
        <position position="218"/>
    </location>
</feature>
<feature type="region of interest" description="Disordered" evidence="1">
    <location>
        <begin position="177"/>
        <end position="218"/>
    </location>
</feature>
<keyword evidence="2" id="KW-1133">Transmembrane helix</keyword>
<comment type="caution">
    <text evidence="3">The sequence shown here is derived from an EMBL/GenBank/DDBJ whole genome shotgun (WGS) entry which is preliminary data.</text>
</comment>
<keyword evidence="2" id="KW-0812">Transmembrane</keyword>
<protein>
    <submittedName>
        <fullName evidence="3">Uncharacterized protein</fullName>
    </submittedName>
</protein>
<sequence length="218" mass="25504">MLFETANFSLHFSFHKLEIWITLQLYHYLLFFFFAKNFVKKIFRGCSFTNKKKIFDGIPPKCRESALVNLDMPKLIVCTINHFPYASILLIQPACQYAMFLPKFEPNHLLITALPVLLLLILVPRMWFLYFDWKLGNDQMTLHWKQQMYLGKFQLQNPSEALQQHIKNTHETIASSANQEEENNNNEVDIALDNNLDPEAPDELMMPQTSLHDSAPPK</sequence>
<feature type="transmembrane region" description="Helical" evidence="2">
    <location>
        <begin position="17"/>
        <end position="35"/>
    </location>
</feature>
<dbReference type="AlphaFoldDB" id="X6MZM3"/>
<reference evidence="3 4" key="1">
    <citation type="journal article" date="2013" name="Curr. Biol.">
        <title>The Genome of the Foraminiferan Reticulomyxa filosa.</title>
        <authorList>
            <person name="Glockner G."/>
            <person name="Hulsmann N."/>
            <person name="Schleicher M."/>
            <person name="Noegel A.A."/>
            <person name="Eichinger L."/>
            <person name="Gallinger C."/>
            <person name="Pawlowski J."/>
            <person name="Sierra R."/>
            <person name="Euteneuer U."/>
            <person name="Pillet L."/>
            <person name="Moustafa A."/>
            <person name="Platzer M."/>
            <person name="Groth M."/>
            <person name="Szafranski K."/>
            <person name="Schliwa M."/>
        </authorList>
    </citation>
    <scope>NUCLEOTIDE SEQUENCE [LARGE SCALE GENOMIC DNA]</scope>
</reference>
<name>X6MZM3_RETFI</name>
<feature type="transmembrane region" description="Helical" evidence="2">
    <location>
        <begin position="109"/>
        <end position="130"/>
    </location>
</feature>